<name>A0AAD8JKX9_TARER</name>
<proteinExistence type="predicted"/>
<comment type="caution">
    <text evidence="1">The sequence shown here is derived from an EMBL/GenBank/DDBJ whole genome shotgun (WGS) entry which is preliminary data.</text>
</comment>
<sequence>MKYVLSLSLRNLLRLNDVAAATTSNNYFLVTRTVVLGAAEVVIRYDYGGGELEDGKHISEQSRYRLENSSFLVMDLKSSSLERCSSSNNIKQLLSGDTYSRARGGEGGYQPVMVVGKKQQETGSKIHRCGTRLPKISIGKLFFSSNGFVARRGSKMKSVLSLSLSLSQKSSSLERCSSSNNIKQLLSGDTYSRARGGEGGYQPVMVVGKKQQETGSKIHRCGTRLPKISIGKLFFSSNVFDQTNTIKIIFFHPKLVYLSRTTGFKNEIFTLSLSLSLSLRNLLRLNDVAAATTSNNYFLVTRTVVLGAAKVVIRYDYGGGELEDGKHISEQSRYRLENSSFQVVTIHERKIWSKTSIGFFKYSRDEATVRFNKFGLKDSGNQEIKSEDLLTGPSSNKGM</sequence>
<evidence type="ECO:0000313" key="1">
    <source>
        <dbReference type="EMBL" id="KAK1406329.1"/>
    </source>
</evidence>
<organism evidence="1 2">
    <name type="scientific">Tagetes erecta</name>
    <name type="common">African marigold</name>
    <dbReference type="NCBI Taxonomy" id="13708"/>
    <lineage>
        <taxon>Eukaryota</taxon>
        <taxon>Viridiplantae</taxon>
        <taxon>Streptophyta</taxon>
        <taxon>Embryophyta</taxon>
        <taxon>Tracheophyta</taxon>
        <taxon>Spermatophyta</taxon>
        <taxon>Magnoliopsida</taxon>
        <taxon>eudicotyledons</taxon>
        <taxon>Gunneridae</taxon>
        <taxon>Pentapetalae</taxon>
        <taxon>asterids</taxon>
        <taxon>campanulids</taxon>
        <taxon>Asterales</taxon>
        <taxon>Asteraceae</taxon>
        <taxon>Asteroideae</taxon>
        <taxon>Heliantheae alliance</taxon>
        <taxon>Tageteae</taxon>
        <taxon>Tagetes</taxon>
    </lineage>
</organism>
<accession>A0AAD8JKX9</accession>
<evidence type="ECO:0000313" key="2">
    <source>
        <dbReference type="Proteomes" id="UP001229421"/>
    </source>
</evidence>
<keyword evidence="2" id="KW-1185">Reference proteome</keyword>
<reference evidence="1" key="1">
    <citation type="journal article" date="2023" name="bioRxiv">
        <title>Improved chromosome-level genome assembly for marigold (Tagetes erecta).</title>
        <authorList>
            <person name="Jiang F."/>
            <person name="Yuan L."/>
            <person name="Wang S."/>
            <person name="Wang H."/>
            <person name="Xu D."/>
            <person name="Wang A."/>
            <person name="Fan W."/>
        </authorList>
    </citation>
    <scope>NUCLEOTIDE SEQUENCE</scope>
    <source>
        <strain evidence="1">WSJ</strain>
        <tissue evidence="1">Leaf</tissue>
    </source>
</reference>
<gene>
    <name evidence="1" type="ORF">QVD17_41623</name>
</gene>
<dbReference type="AlphaFoldDB" id="A0AAD8JKX9"/>
<dbReference type="EMBL" id="JAUHHV010000012">
    <property type="protein sequence ID" value="KAK1406329.1"/>
    <property type="molecule type" value="Genomic_DNA"/>
</dbReference>
<protein>
    <submittedName>
        <fullName evidence="1">Uncharacterized protein</fullName>
    </submittedName>
</protein>
<dbReference type="Proteomes" id="UP001229421">
    <property type="component" value="Unassembled WGS sequence"/>
</dbReference>